<organism evidence="10 11">
    <name type="scientific">Aspergillus tamarii</name>
    <dbReference type="NCBI Taxonomy" id="41984"/>
    <lineage>
        <taxon>Eukaryota</taxon>
        <taxon>Fungi</taxon>
        <taxon>Dikarya</taxon>
        <taxon>Ascomycota</taxon>
        <taxon>Pezizomycotina</taxon>
        <taxon>Eurotiomycetes</taxon>
        <taxon>Eurotiomycetidae</taxon>
        <taxon>Eurotiales</taxon>
        <taxon>Aspergillaceae</taxon>
        <taxon>Aspergillus</taxon>
        <taxon>Aspergillus subgen. Circumdati</taxon>
    </lineage>
</organism>
<dbReference type="InterPro" id="IPR002401">
    <property type="entry name" value="Cyt_P450_E_grp-I"/>
</dbReference>
<evidence type="ECO:0000256" key="1">
    <source>
        <dbReference type="ARBA" id="ARBA00001971"/>
    </source>
</evidence>
<keyword evidence="11" id="KW-1185">Reference proteome</keyword>
<sequence>MALIGLISYLIVICFYRLYSHPLRNIPGPKLPAATYLYEWYYDLYRGGRYLFEIERMHEVYGPIVRITPREIHINDPHYYDEIYASSTHRRNKDAGFVSFSGMVNSTLSTTDHDLHRYRRGLVNNFFSKKSIRGLSPFVEEKVHKLMQRFEVFYEAQEVVRLDDAFAAMTSDVITHYCYGKSWNYLDDASLRTDVRKAVHDLTCSVHFNRIFPIFLAVLQKLPLRLLHAIHPGRSVVLDIQKAIYEQSADALHGDKYDIRQGDAVGKHKTIYDQLTDPSIPSQERSLQRLQDEGLLLISAGTETTARALTTACFHVASDDQVRKQLREELKTVLPTPTSPITWAELERLPYLTFCNTANPTPQTGTVNESLRLGGFLTIRSPRIAPDEPLTYKEYTIPPGSSQTPVSSSSYFVHKNPSIFPEPEKFTPERWTSADKNNEHLFKYITSFSRGSRICAGMNLAFLELYMTLAYFVRRFDVELVDTTLEDMRIVRDMGVGLTHRGEPSVYGRVVKVYED</sequence>
<evidence type="ECO:0000256" key="6">
    <source>
        <dbReference type="ARBA" id="ARBA00023004"/>
    </source>
</evidence>
<dbReference type="CDD" id="cd11062">
    <property type="entry name" value="CYP58-like"/>
    <property type="match status" value="1"/>
</dbReference>
<comment type="cofactor">
    <cofactor evidence="1 8">
        <name>heme</name>
        <dbReference type="ChEBI" id="CHEBI:30413"/>
    </cofactor>
</comment>
<dbReference type="InterPro" id="IPR017972">
    <property type="entry name" value="Cyt_P450_CS"/>
</dbReference>
<comment type="similarity">
    <text evidence="2 9">Belongs to the cytochrome P450 family.</text>
</comment>
<keyword evidence="6 8" id="KW-0408">Iron</keyword>
<dbReference type="EMBL" id="ML738585">
    <property type="protein sequence ID" value="KAE8168519.1"/>
    <property type="molecule type" value="Genomic_DNA"/>
</dbReference>
<dbReference type="InterPro" id="IPR001128">
    <property type="entry name" value="Cyt_P450"/>
</dbReference>
<gene>
    <name evidence="10" type="ORF">BDV40DRAFT_283961</name>
</gene>
<dbReference type="Pfam" id="PF00067">
    <property type="entry name" value="p450"/>
    <property type="match status" value="1"/>
</dbReference>
<evidence type="ECO:0000256" key="5">
    <source>
        <dbReference type="ARBA" id="ARBA00023002"/>
    </source>
</evidence>
<dbReference type="PANTHER" id="PTHR24305:SF157">
    <property type="entry name" value="N-ACETYLTRYPTOPHAN 6-HYDROXYLASE IVOC-RELATED"/>
    <property type="match status" value="1"/>
</dbReference>
<dbReference type="InterPro" id="IPR036396">
    <property type="entry name" value="Cyt_P450_sf"/>
</dbReference>
<feature type="binding site" description="axial binding residue" evidence="8">
    <location>
        <position position="455"/>
    </location>
    <ligand>
        <name>heme</name>
        <dbReference type="ChEBI" id="CHEBI:30413"/>
    </ligand>
    <ligandPart>
        <name>Fe</name>
        <dbReference type="ChEBI" id="CHEBI:18248"/>
    </ligandPart>
</feature>
<reference evidence="10 11" key="1">
    <citation type="submission" date="2019-04" db="EMBL/GenBank/DDBJ databases">
        <title>Friends and foes A comparative genomics study of 23 Aspergillus species from section Flavi.</title>
        <authorList>
            <consortium name="DOE Joint Genome Institute"/>
            <person name="Kjaerbolling I."/>
            <person name="Vesth T."/>
            <person name="Frisvad J.C."/>
            <person name="Nybo J.L."/>
            <person name="Theobald S."/>
            <person name="Kildgaard S."/>
            <person name="Isbrandt T."/>
            <person name="Kuo A."/>
            <person name="Sato A."/>
            <person name="Lyhne E.K."/>
            <person name="Kogle M.E."/>
            <person name="Wiebenga A."/>
            <person name="Kun R.S."/>
            <person name="Lubbers R.J."/>
            <person name="Makela M.R."/>
            <person name="Barry K."/>
            <person name="Chovatia M."/>
            <person name="Clum A."/>
            <person name="Daum C."/>
            <person name="Haridas S."/>
            <person name="He G."/>
            <person name="LaButti K."/>
            <person name="Lipzen A."/>
            <person name="Mondo S."/>
            <person name="Riley R."/>
            <person name="Salamov A."/>
            <person name="Simmons B.A."/>
            <person name="Magnuson J.K."/>
            <person name="Henrissat B."/>
            <person name="Mortensen U.H."/>
            <person name="Larsen T.O."/>
            <person name="Devries R.P."/>
            <person name="Grigoriev I.V."/>
            <person name="Machida M."/>
            <person name="Baker S.E."/>
            <person name="Andersen M.R."/>
        </authorList>
    </citation>
    <scope>NUCLEOTIDE SEQUENCE [LARGE SCALE GENOMIC DNA]</scope>
    <source>
        <strain evidence="10 11">CBS 117626</strain>
    </source>
</reference>
<keyword evidence="3 8" id="KW-0349">Heme</keyword>
<evidence type="ECO:0000256" key="9">
    <source>
        <dbReference type="RuleBase" id="RU000461"/>
    </source>
</evidence>
<dbReference type="GO" id="GO:0005506">
    <property type="term" value="F:iron ion binding"/>
    <property type="evidence" value="ECO:0007669"/>
    <property type="project" value="InterPro"/>
</dbReference>
<dbReference type="GO" id="GO:0004497">
    <property type="term" value="F:monooxygenase activity"/>
    <property type="evidence" value="ECO:0007669"/>
    <property type="project" value="UniProtKB-KW"/>
</dbReference>
<accession>A0A5N6VCE4</accession>
<dbReference type="GO" id="GO:0020037">
    <property type="term" value="F:heme binding"/>
    <property type="evidence" value="ECO:0007669"/>
    <property type="project" value="InterPro"/>
</dbReference>
<dbReference type="SUPFAM" id="SSF48264">
    <property type="entry name" value="Cytochrome P450"/>
    <property type="match status" value="1"/>
</dbReference>
<evidence type="ECO:0000256" key="7">
    <source>
        <dbReference type="ARBA" id="ARBA00023033"/>
    </source>
</evidence>
<dbReference type="OrthoDB" id="3945418at2759"/>
<dbReference type="PRINTS" id="PR00385">
    <property type="entry name" value="P450"/>
</dbReference>
<dbReference type="PRINTS" id="PR00463">
    <property type="entry name" value="EP450I"/>
</dbReference>
<evidence type="ECO:0000256" key="4">
    <source>
        <dbReference type="ARBA" id="ARBA00022723"/>
    </source>
</evidence>
<keyword evidence="5 9" id="KW-0560">Oxidoreductase</keyword>
<dbReference type="AlphaFoldDB" id="A0A5N6VCE4"/>
<keyword evidence="7 9" id="KW-0503">Monooxygenase</keyword>
<dbReference type="GO" id="GO:0016705">
    <property type="term" value="F:oxidoreductase activity, acting on paired donors, with incorporation or reduction of molecular oxygen"/>
    <property type="evidence" value="ECO:0007669"/>
    <property type="project" value="InterPro"/>
</dbReference>
<dbReference type="PANTHER" id="PTHR24305">
    <property type="entry name" value="CYTOCHROME P450"/>
    <property type="match status" value="1"/>
</dbReference>
<dbReference type="InterPro" id="IPR050121">
    <property type="entry name" value="Cytochrome_P450_monoxygenase"/>
</dbReference>
<proteinExistence type="inferred from homology"/>
<evidence type="ECO:0000256" key="3">
    <source>
        <dbReference type="ARBA" id="ARBA00022617"/>
    </source>
</evidence>
<dbReference type="Proteomes" id="UP000326950">
    <property type="component" value="Unassembled WGS sequence"/>
</dbReference>
<protein>
    <submittedName>
        <fullName evidence="10">Cytochrome P450</fullName>
    </submittedName>
</protein>
<keyword evidence="4 8" id="KW-0479">Metal-binding</keyword>
<evidence type="ECO:0000313" key="10">
    <source>
        <dbReference type="EMBL" id="KAE8168519.1"/>
    </source>
</evidence>
<dbReference type="Gene3D" id="1.10.630.10">
    <property type="entry name" value="Cytochrome P450"/>
    <property type="match status" value="1"/>
</dbReference>
<evidence type="ECO:0000313" key="11">
    <source>
        <dbReference type="Proteomes" id="UP000326950"/>
    </source>
</evidence>
<name>A0A5N6VCE4_ASPTM</name>
<evidence type="ECO:0000256" key="8">
    <source>
        <dbReference type="PIRSR" id="PIRSR602401-1"/>
    </source>
</evidence>
<dbReference type="PROSITE" id="PS00086">
    <property type="entry name" value="CYTOCHROME_P450"/>
    <property type="match status" value="1"/>
</dbReference>
<evidence type="ECO:0000256" key="2">
    <source>
        <dbReference type="ARBA" id="ARBA00010617"/>
    </source>
</evidence>